<evidence type="ECO:0000313" key="3">
    <source>
        <dbReference type="Proteomes" id="UP000010146"/>
    </source>
</evidence>
<gene>
    <name evidence="2" type="ORF">CDSM653_02454</name>
</gene>
<dbReference type="Proteomes" id="UP000010146">
    <property type="component" value="Unassembled WGS sequence"/>
</dbReference>
<name>A0A0F5PJH3_9THEO</name>
<reference evidence="2 3" key="2">
    <citation type="journal article" date="2015" name="BMC Genomics">
        <title>Analysis of three genomes within the thermophilic bacterial species Caldanaerobacter subterraneus with a focus on carbon monoxide dehydrogenase evolution and hydrolase diversity.</title>
        <authorList>
            <person name="Sant'Anna F.H."/>
            <person name="Lebedinsky A.V."/>
            <person name="Sokolova T.G."/>
            <person name="Robb F.T."/>
            <person name="Gonzalez J.M."/>
        </authorList>
    </citation>
    <scope>NUCLEOTIDE SEQUENCE [LARGE SCALE GENOMIC DNA]</scope>
    <source>
        <strain evidence="2 3">DSM 12653</strain>
    </source>
</reference>
<sequence>MDFIKRGKIFIGCLFIGTGLGIFLGHFMGGLFLGFGMGIVLGEIFGR</sequence>
<protein>
    <submittedName>
        <fullName evidence="2">Uncharacterized protein</fullName>
    </submittedName>
</protein>
<dbReference type="EMBL" id="ABXP02000125">
    <property type="protein sequence ID" value="KKC28536.1"/>
    <property type="molecule type" value="Genomic_DNA"/>
</dbReference>
<keyword evidence="1" id="KW-0812">Transmembrane</keyword>
<proteinExistence type="predicted"/>
<keyword evidence="1" id="KW-0472">Membrane</keyword>
<evidence type="ECO:0000313" key="2">
    <source>
        <dbReference type="EMBL" id="KKC28536.1"/>
    </source>
</evidence>
<comment type="caution">
    <text evidence="2">The sequence shown here is derived from an EMBL/GenBank/DDBJ whole genome shotgun (WGS) entry which is preliminary data.</text>
</comment>
<feature type="transmembrane region" description="Helical" evidence="1">
    <location>
        <begin position="12"/>
        <end position="41"/>
    </location>
</feature>
<reference evidence="3" key="3">
    <citation type="submission" date="2015-02" db="EMBL/GenBank/DDBJ databases">
        <title>Genome analysis of three genomes within the thermophilic hydrogenogenic bacterial species Caldanaerobacter subterraneus.</title>
        <authorList>
            <person name="Sant'Anna F.H."/>
            <person name="Lebedinsky A."/>
            <person name="Sokolova T."/>
            <person name="Robb F.T."/>
            <person name="Gonzalez J.M."/>
        </authorList>
    </citation>
    <scope>NUCLEOTIDE SEQUENCE [LARGE SCALE GENOMIC DNA]</scope>
    <source>
        <strain evidence="3">DSM 12653</strain>
    </source>
</reference>
<reference evidence="2 3" key="1">
    <citation type="submission" date="2008-07" db="EMBL/GenBank/DDBJ databases">
        <authorList>
            <person name="Gonzalez J."/>
            <person name="Sokolova T."/>
            <person name="Ferriera S."/>
            <person name="Johnson J."/>
            <person name="Kravitz S."/>
            <person name="Beeson K."/>
            <person name="Sutton G."/>
            <person name="Rogers Y.-H."/>
            <person name="Friedman R."/>
            <person name="Frazier M."/>
            <person name="Venter J.C."/>
        </authorList>
    </citation>
    <scope>NUCLEOTIDE SEQUENCE [LARGE SCALE GENOMIC DNA]</scope>
    <source>
        <strain evidence="2 3">DSM 12653</strain>
    </source>
</reference>
<organism evidence="2 3">
    <name type="scientific">Caldanaerobacter subterraneus subsp. pacificus DSM 12653</name>
    <dbReference type="NCBI Taxonomy" id="391606"/>
    <lineage>
        <taxon>Bacteria</taxon>
        <taxon>Bacillati</taxon>
        <taxon>Bacillota</taxon>
        <taxon>Clostridia</taxon>
        <taxon>Thermoanaerobacterales</taxon>
        <taxon>Thermoanaerobacteraceae</taxon>
        <taxon>Caldanaerobacter</taxon>
    </lineage>
</organism>
<accession>A0A0F5PJH3</accession>
<evidence type="ECO:0000256" key="1">
    <source>
        <dbReference type="SAM" id="Phobius"/>
    </source>
</evidence>
<keyword evidence="1" id="KW-1133">Transmembrane helix</keyword>
<dbReference type="RefSeq" id="WP_162828800.1">
    <property type="nucleotide sequence ID" value="NZ_ABXP02000125.1"/>
</dbReference>
<dbReference type="AlphaFoldDB" id="A0A0F5PJH3"/>